<evidence type="ECO:0000313" key="3">
    <source>
        <dbReference type="Proteomes" id="UP000316092"/>
    </source>
</evidence>
<dbReference type="OrthoDB" id="9798107at2"/>
<dbReference type="SUPFAM" id="SSF101478">
    <property type="entry name" value="ADP-ribosylglycohydrolase"/>
    <property type="match status" value="1"/>
</dbReference>
<dbReference type="GO" id="GO:0016787">
    <property type="term" value="F:hydrolase activity"/>
    <property type="evidence" value="ECO:0007669"/>
    <property type="project" value="UniProtKB-KW"/>
</dbReference>
<feature type="binding site" evidence="1">
    <location>
        <position position="293"/>
    </location>
    <ligand>
        <name>Mg(2+)</name>
        <dbReference type="ChEBI" id="CHEBI:18420"/>
        <label>1</label>
    </ligand>
</feature>
<dbReference type="PANTHER" id="PTHR16222">
    <property type="entry name" value="ADP-RIBOSYLGLYCOHYDROLASE"/>
    <property type="match status" value="1"/>
</dbReference>
<sequence>MHTRPTSSQISGVLFGSAYGDALAAPTEFMRSLIHIRQTFAPSGPTDLHAGRVTDDTQMMLAVARALLAAPQQTPAALETTLRAEFIAWLHDPENNRAPGHTCLTACRNLQRGGAWQAATVAQSKGCGANMRVQPLGLIADDQTRAGAAQLQAALTHGHPTALAAADLTAQVIWLLVSGAEPQHLVAELTAYAQAQRNVYHQDWLGDLWHHYSASSPQSYISEGWDECLGVLGRLNTALTSGIPDDADPCDFTGEGWIAEEALATGLLCFLLTPTDPVESLRRAAVTKGDSDSLACLAGAFAGAYLGLSAFPAEWQGQIEYAEELRRCSAAFEVKQLK</sequence>
<feature type="binding site" evidence="1">
    <location>
        <position position="290"/>
    </location>
    <ligand>
        <name>Mg(2+)</name>
        <dbReference type="ChEBI" id="CHEBI:18420"/>
        <label>1</label>
    </ligand>
</feature>
<gene>
    <name evidence="2" type="ORF">FNU79_16100</name>
</gene>
<feature type="binding site" evidence="1">
    <location>
        <position position="56"/>
    </location>
    <ligand>
        <name>Mg(2+)</name>
        <dbReference type="ChEBI" id="CHEBI:18420"/>
        <label>1</label>
    </ligand>
</feature>
<keyword evidence="1" id="KW-0460">Magnesium</keyword>
<organism evidence="2 3">
    <name type="scientific">Deinococcus detaillensis</name>
    <dbReference type="NCBI Taxonomy" id="2592048"/>
    <lineage>
        <taxon>Bacteria</taxon>
        <taxon>Thermotogati</taxon>
        <taxon>Deinococcota</taxon>
        <taxon>Deinococci</taxon>
        <taxon>Deinococcales</taxon>
        <taxon>Deinococcaceae</taxon>
        <taxon>Deinococcus</taxon>
    </lineage>
</organism>
<feature type="binding site" evidence="1">
    <location>
        <position position="54"/>
    </location>
    <ligand>
        <name>Mg(2+)</name>
        <dbReference type="ChEBI" id="CHEBI:18420"/>
        <label>1</label>
    </ligand>
</feature>
<comment type="cofactor">
    <cofactor evidence="1">
        <name>Mg(2+)</name>
        <dbReference type="ChEBI" id="CHEBI:18420"/>
    </cofactor>
    <text evidence="1">Binds 2 magnesium ions per subunit.</text>
</comment>
<dbReference type="InterPro" id="IPR050792">
    <property type="entry name" value="ADP-ribosylglycohydrolase"/>
</dbReference>
<dbReference type="InterPro" id="IPR005502">
    <property type="entry name" value="Ribosyl_crysJ1"/>
</dbReference>
<dbReference type="GO" id="GO:0046872">
    <property type="term" value="F:metal ion binding"/>
    <property type="evidence" value="ECO:0007669"/>
    <property type="project" value="UniProtKB-KW"/>
</dbReference>
<dbReference type="Pfam" id="PF03747">
    <property type="entry name" value="ADP_ribosyl_GH"/>
    <property type="match status" value="1"/>
</dbReference>
<dbReference type="Proteomes" id="UP000316092">
    <property type="component" value="Unassembled WGS sequence"/>
</dbReference>
<keyword evidence="3" id="KW-1185">Reference proteome</keyword>
<dbReference type="AlphaFoldDB" id="A0A553ULC8"/>
<dbReference type="EMBL" id="VKDB01000026">
    <property type="protein sequence ID" value="TSA80851.1"/>
    <property type="molecule type" value="Genomic_DNA"/>
</dbReference>
<keyword evidence="1" id="KW-0479">Metal-binding</keyword>
<feature type="binding site" evidence="1">
    <location>
        <position position="292"/>
    </location>
    <ligand>
        <name>Mg(2+)</name>
        <dbReference type="ChEBI" id="CHEBI:18420"/>
        <label>1</label>
    </ligand>
</feature>
<dbReference type="InterPro" id="IPR036705">
    <property type="entry name" value="Ribosyl_crysJ1_sf"/>
</dbReference>
<proteinExistence type="predicted"/>
<dbReference type="PANTHER" id="PTHR16222:SF12">
    <property type="entry name" value="ADP-RIBOSYLGLYCOHYDROLASE-RELATED"/>
    <property type="match status" value="1"/>
</dbReference>
<dbReference type="Gene3D" id="1.10.4080.10">
    <property type="entry name" value="ADP-ribosylation/Crystallin J1"/>
    <property type="match status" value="1"/>
</dbReference>
<dbReference type="RefSeq" id="WP_143721811.1">
    <property type="nucleotide sequence ID" value="NZ_VKDB01000026.1"/>
</dbReference>
<reference evidence="2 3" key="1">
    <citation type="submission" date="2019-07" db="EMBL/GenBank/DDBJ databases">
        <title>Deinococcus detaillus sp. nov., isolated from humus soil in Antarctica.</title>
        <authorList>
            <person name="Zhang K."/>
        </authorList>
    </citation>
    <scope>NUCLEOTIDE SEQUENCE [LARGE SCALE GENOMIC DNA]</scope>
    <source>
        <strain evidence="2 3">H1</strain>
    </source>
</reference>
<feature type="binding site" evidence="1">
    <location>
        <position position="55"/>
    </location>
    <ligand>
        <name>Mg(2+)</name>
        <dbReference type="ChEBI" id="CHEBI:18420"/>
        <label>1</label>
    </ligand>
</feature>
<evidence type="ECO:0000313" key="2">
    <source>
        <dbReference type="EMBL" id="TSA80851.1"/>
    </source>
</evidence>
<comment type="caution">
    <text evidence="2">The sequence shown here is derived from an EMBL/GenBank/DDBJ whole genome shotgun (WGS) entry which is preliminary data.</text>
</comment>
<keyword evidence="2" id="KW-0378">Hydrolase</keyword>
<evidence type="ECO:0000256" key="1">
    <source>
        <dbReference type="PIRSR" id="PIRSR605502-1"/>
    </source>
</evidence>
<name>A0A553ULC8_9DEIO</name>
<accession>A0A553ULC8</accession>
<protein>
    <submittedName>
        <fullName evidence="2">ADP-ribosylglycohydrolase family protein</fullName>
    </submittedName>
</protein>